<evidence type="ECO:0000256" key="5">
    <source>
        <dbReference type="ARBA" id="ARBA00023002"/>
    </source>
</evidence>
<reference evidence="6 7" key="1">
    <citation type="submission" date="2019-11" db="EMBL/GenBank/DDBJ databases">
        <authorList>
            <person name="Zhang X.Y."/>
        </authorList>
    </citation>
    <scope>NUCLEOTIDE SEQUENCE [LARGE SCALE GENOMIC DNA]</scope>
    <source>
        <strain evidence="6 7">C176</strain>
    </source>
</reference>
<proteinExistence type="inferred from homology"/>
<keyword evidence="3" id="KW-0479">Metal-binding</keyword>
<comment type="similarity">
    <text evidence="2">Belongs to the zinc-containing alcohol dehydrogenase family.</text>
</comment>
<dbReference type="SUPFAM" id="SSF51735">
    <property type="entry name" value="NAD(P)-binding Rossmann-fold domains"/>
    <property type="match status" value="1"/>
</dbReference>
<dbReference type="EMBL" id="WJPP01000004">
    <property type="protein sequence ID" value="MRH78839.1"/>
    <property type="molecule type" value="Genomic_DNA"/>
</dbReference>
<dbReference type="InterPro" id="IPR011032">
    <property type="entry name" value="GroES-like_sf"/>
</dbReference>
<evidence type="ECO:0000256" key="3">
    <source>
        <dbReference type="ARBA" id="ARBA00022723"/>
    </source>
</evidence>
<evidence type="ECO:0000313" key="7">
    <source>
        <dbReference type="Proteomes" id="UP000433788"/>
    </source>
</evidence>
<comment type="cofactor">
    <cofactor evidence="1">
        <name>Zn(2+)</name>
        <dbReference type="ChEBI" id="CHEBI:29105"/>
    </cofactor>
</comment>
<comment type="caution">
    <text evidence="6">The sequence shown here is derived from an EMBL/GenBank/DDBJ whole genome shotgun (WGS) entry which is preliminary data.</text>
</comment>
<dbReference type="PANTHER" id="PTHR43350:SF19">
    <property type="entry name" value="D-GULOSIDE 3-DEHYDROGENASE"/>
    <property type="match status" value="1"/>
</dbReference>
<keyword evidence="4" id="KW-0862">Zinc</keyword>
<protein>
    <submittedName>
        <fullName evidence="6">Dehydrogenase</fullName>
    </submittedName>
</protein>
<gene>
    <name evidence="6" type="ORF">GH984_08975</name>
</gene>
<dbReference type="PANTHER" id="PTHR43350">
    <property type="entry name" value="NAD-DEPENDENT ALCOHOL DEHYDROGENASE"/>
    <property type="match status" value="1"/>
</dbReference>
<organism evidence="6 7">
    <name type="scientific">Spiribacter salilacus</name>
    <dbReference type="NCBI Taxonomy" id="2664894"/>
    <lineage>
        <taxon>Bacteria</taxon>
        <taxon>Pseudomonadati</taxon>
        <taxon>Pseudomonadota</taxon>
        <taxon>Gammaproteobacteria</taxon>
        <taxon>Chromatiales</taxon>
        <taxon>Ectothiorhodospiraceae</taxon>
        <taxon>Spiribacter</taxon>
    </lineage>
</organism>
<accession>A0A6N7QTV5</accession>
<evidence type="ECO:0000256" key="1">
    <source>
        <dbReference type="ARBA" id="ARBA00001947"/>
    </source>
</evidence>
<dbReference type="InterPro" id="IPR036291">
    <property type="entry name" value="NAD(P)-bd_dom_sf"/>
</dbReference>
<evidence type="ECO:0000256" key="2">
    <source>
        <dbReference type="ARBA" id="ARBA00008072"/>
    </source>
</evidence>
<dbReference type="AlphaFoldDB" id="A0A6N7QTV5"/>
<dbReference type="CDD" id="cd08255">
    <property type="entry name" value="2-desacetyl-2-hydroxyethyl_bacteriochlorophyllide_like"/>
    <property type="match status" value="1"/>
</dbReference>
<keyword evidence="5" id="KW-0560">Oxidoreductase</keyword>
<dbReference type="GO" id="GO:0016491">
    <property type="term" value="F:oxidoreductase activity"/>
    <property type="evidence" value="ECO:0007669"/>
    <property type="project" value="UniProtKB-KW"/>
</dbReference>
<dbReference type="SUPFAM" id="SSF50129">
    <property type="entry name" value="GroES-like"/>
    <property type="match status" value="1"/>
</dbReference>
<dbReference type="Proteomes" id="UP000433788">
    <property type="component" value="Unassembled WGS sequence"/>
</dbReference>
<evidence type="ECO:0000256" key="4">
    <source>
        <dbReference type="ARBA" id="ARBA00022833"/>
    </source>
</evidence>
<dbReference type="Gene3D" id="3.40.50.720">
    <property type="entry name" value="NAD(P)-binding Rossmann-like Domain"/>
    <property type="match status" value="1"/>
</dbReference>
<keyword evidence="7" id="KW-1185">Reference proteome</keyword>
<name>A0A6N7QTV5_9GAMM</name>
<dbReference type="GO" id="GO:0046872">
    <property type="term" value="F:metal ion binding"/>
    <property type="evidence" value="ECO:0007669"/>
    <property type="project" value="UniProtKB-KW"/>
</dbReference>
<sequence length="317" mass="34096">MDSPQSGSIHQGHCAAPSPDMLQVRTLYSGISRGTEALVWNGLVPESEYQRMRAPFQEGHFPAPVKYGYANVGVVEVGPSDWVGAQVFCLFPHQDRYVVPQQAAHRLPEDLPAERGILAANVETAINAIWDLQPQMGERIAVIGAGVVGCLVASLIQAMPGCQAQLIDINPARATTAAALGVEFATPQTAWTQADRVVHTSATQAGLNHALTLVATNGVILEMSWFGKTPVSLPLGQDFHARRLTLRSSQVGQVPPHRASQWTTDGRLNLALSLLAENTAWDALIDSESAFAELPQTMPKIASGQGLCHRIIYPETT</sequence>
<dbReference type="Gene3D" id="3.90.180.10">
    <property type="entry name" value="Medium-chain alcohol dehydrogenases, catalytic domain"/>
    <property type="match status" value="1"/>
</dbReference>
<evidence type="ECO:0000313" key="6">
    <source>
        <dbReference type="EMBL" id="MRH78839.1"/>
    </source>
</evidence>